<evidence type="ECO:0000256" key="1">
    <source>
        <dbReference type="SAM" id="MobiDB-lite"/>
    </source>
</evidence>
<feature type="region of interest" description="Disordered" evidence="1">
    <location>
        <begin position="1"/>
        <end position="126"/>
    </location>
</feature>
<gene>
    <name evidence="2" type="ORF">ANIA_08829</name>
</gene>
<sequence>MSNRAERFAEDDYERENDFSAPVSGEYEDDSYAHETGTQGFSKGIPVQSDDAAYDDPMQPPFSNSNQQLEQDEREAIDKSNIISGKGRSLRHSKPQAPSGYSEGPDEDDLPAEAFNTGRSDMKRIS</sequence>
<dbReference type="VEuPathDB" id="FungiDB:AN8829"/>
<dbReference type="AlphaFoldDB" id="Q5ASA1"/>
<organism evidence="2 3">
    <name type="scientific">Emericella nidulans (strain FGSC A4 / ATCC 38163 / CBS 112.46 / NRRL 194 / M139)</name>
    <name type="common">Aspergillus nidulans</name>
    <dbReference type="NCBI Taxonomy" id="227321"/>
    <lineage>
        <taxon>Eukaryota</taxon>
        <taxon>Fungi</taxon>
        <taxon>Dikarya</taxon>
        <taxon>Ascomycota</taxon>
        <taxon>Pezizomycotina</taxon>
        <taxon>Eurotiomycetes</taxon>
        <taxon>Eurotiomycetidae</taxon>
        <taxon>Eurotiales</taxon>
        <taxon>Aspergillaceae</taxon>
        <taxon>Aspergillus</taxon>
        <taxon>Aspergillus subgen. Nidulantes</taxon>
    </lineage>
</organism>
<feature type="compositionally biased region" description="Basic and acidic residues" evidence="1">
    <location>
        <begin position="1"/>
        <end position="10"/>
    </location>
</feature>
<name>Q5ASA1_EMENI</name>
<dbReference type="InParanoid" id="Q5ASA1"/>
<keyword evidence="3" id="KW-1185">Reference proteome</keyword>
<accession>C8V9K4</accession>
<dbReference type="GeneID" id="2868358"/>
<dbReference type="HOGENOM" id="CLU_139257_0_0_1"/>
<dbReference type="eggNOG" id="ENOG502S854">
    <property type="taxonomic scope" value="Eukaryota"/>
</dbReference>
<accession>Q5ASA1</accession>
<protein>
    <recommendedName>
        <fullName evidence="4">Histone chaperone domain-containing protein</fullName>
    </recommendedName>
</protein>
<evidence type="ECO:0000313" key="3">
    <source>
        <dbReference type="Proteomes" id="UP000000560"/>
    </source>
</evidence>
<dbReference type="OMA" id="KYNEGPD"/>
<dbReference type="KEGG" id="ani:ANIA_08829"/>
<dbReference type="EMBL" id="BN001303">
    <property type="protein sequence ID" value="CBF77932.1"/>
    <property type="molecule type" value="Genomic_DNA"/>
</dbReference>
<evidence type="ECO:0008006" key="4">
    <source>
        <dbReference type="Google" id="ProtNLM"/>
    </source>
</evidence>
<dbReference type="OrthoDB" id="4357148at2759"/>
<evidence type="ECO:0000313" key="2">
    <source>
        <dbReference type="EMBL" id="CBF77932.1"/>
    </source>
</evidence>
<dbReference type="Proteomes" id="UP000000560">
    <property type="component" value="Chromosome III"/>
</dbReference>
<reference evidence="3" key="2">
    <citation type="journal article" date="2009" name="Fungal Genet. Biol.">
        <title>The 2008 update of the Aspergillus nidulans genome annotation: a community effort.</title>
        <authorList>
            <person name="Wortman J.R."/>
            <person name="Gilsenan J.M."/>
            <person name="Joardar V."/>
            <person name="Deegan J."/>
            <person name="Clutterbuck J."/>
            <person name="Andersen M.R."/>
            <person name="Archer D."/>
            <person name="Bencina M."/>
            <person name="Braus G."/>
            <person name="Coutinho P."/>
            <person name="von Dohren H."/>
            <person name="Doonan J."/>
            <person name="Driessen A.J."/>
            <person name="Durek P."/>
            <person name="Espeso E."/>
            <person name="Fekete E."/>
            <person name="Flipphi M."/>
            <person name="Estrada C.G."/>
            <person name="Geysens S."/>
            <person name="Goldman G."/>
            <person name="de Groot P.W."/>
            <person name="Hansen K."/>
            <person name="Harris S.D."/>
            <person name="Heinekamp T."/>
            <person name="Helmstaedt K."/>
            <person name="Henrissat B."/>
            <person name="Hofmann G."/>
            <person name="Homan T."/>
            <person name="Horio T."/>
            <person name="Horiuchi H."/>
            <person name="James S."/>
            <person name="Jones M."/>
            <person name="Karaffa L."/>
            <person name="Karanyi Z."/>
            <person name="Kato M."/>
            <person name="Keller N."/>
            <person name="Kelly D.E."/>
            <person name="Kiel J.A."/>
            <person name="Kim J.M."/>
            <person name="van der Klei I.J."/>
            <person name="Klis F.M."/>
            <person name="Kovalchuk A."/>
            <person name="Krasevec N."/>
            <person name="Kubicek C.P."/>
            <person name="Liu B."/>
            <person name="Maccabe A."/>
            <person name="Meyer V."/>
            <person name="Mirabito P."/>
            <person name="Miskei M."/>
            <person name="Mos M."/>
            <person name="Mullins J."/>
            <person name="Nelson D.R."/>
            <person name="Nielsen J."/>
            <person name="Oakley B.R."/>
            <person name="Osmani S.A."/>
            <person name="Pakula T."/>
            <person name="Paszewski A."/>
            <person name="Paulsen I."/>
            <person name="Pilsyk S."/>
            <person name="Pocsi I."/>
            <person name="Punt P.J."/>
            <person name="Ram A.F."/>
            <person name="Ren Q."/>
            <person name="Robellet X."/>
            <person name="Robson G."/>
            <person name="Seiboth B."/>
            <person name="van Solingen P."/>
            <person name="Specht T."/>
            <person name="Sun J."/>
            <person name="Taheri-Talesh N."/>
            <person name="Takeshita N."/>
            <person name="Ussery D."/>
            <person name="vanKuyk P.A."/>
            <person name="Visser H."/>
            <person name="van de Vondervoort P.J."/>
            <person name="de Vries R.P."/>
            <person name="Walton J."/>
            <person name="Xiang X."/>
            <person name="Xiong Y."/>
            <person name="Zeng A.P."/>
            <person name="Brandt B.W."/>
            <person name="Cornell M.J."/>
            <person name="van den Hondel C.A."/>
            <person name="Visser J."/>
            <person name="Oliver S.G."/>
            <person name="Turner G."/>
        </authorList>
    </citation>
    <scope>GENOME REANNOTATION</scope>
    <source>
        <strain evidence="3">FGSC A4 / ATCC 38163 / CBS 112.46 / NRRL 194 / M139</strain>
    </source>
</reference>
<proteinExistence type="predicted"/>
<reference evidence="3" key="1">
    <citation type="journal article" date="2005" name="Nature">
        <title>Sequencing of Aspergillus nidulans and comparative analysis with A. fumigatus and A. oryzae.</title>
        <authorList>
            <person name="Galagan J.E."/>
            <person name="Calvo S.E."/>
            <person name="Cuomo C."/>
            <person name="Ma L.J."/>
            <person name="Wortman J.R."/>
            <person name="Batzoglou S."/>
            <person name="Lee S.I."/>
            <person name="Basturkmen M."/>
            <person name="Spevak C.C."/>
            <person name="Clutterbuck J."/>
            <person name="Kapitonov V."/>
            <person name="Jurka J."/>
            <person name="Scazzocchio C."/>
            <person name="Farman M."/>
            <person name="Butler J."/>
            <person name="Purcell S."/>
            <person name="Harris S."/>
            <person name="Braus G.H."/>
            <person name="Draht O."/>
            <person name="Busch S."/>
            <person name="D'Enfert C."/>
            <person name="Bouchier C."/>
            <person name="Goldman G.H."/>
            <person name="Bell-Pedersen D."/>
            <person name="Griffiths-Jones S."/>
            <person name="Doonan J.H."/>
            <person name="Yu J."/>
            <person name="Vienken K."/>
            <person name="Pain A."/>
            <person name="Freitag M."/>
            <person name="Selker E.U."/>
            <person name="Archer D.B."/>
            <person name="Penalva M.A."/>
            <person name="Oakley B.R."/>
            <person name="Momany M."/>
            <person name="Tanaka T."/>
            <person name="Kumagai T."/>
            <person name="Asai K."/>
            <person name="Machida M."/>
            <person name="Nierman W.C."/>
            <person name="Denning D.W."/>
            <person name="Caddick M."/>
            <person name="Hynes M."/>
            <person name="Paoletti M."/>
            <person name="Fischer R."/>
            <person name="Miller B."/>
            <person name="Dyer P."/>
            <person name="Sachs M.S."/>
            <person name="Osmani S.A."/>
            <person name="Birren B.W."/>
        </authorList>
    </citation>
    <scope>NUCLEOTIDE SEQUENCE [LARGE SCALE GENOMIC DNA]</scope>
    <source>
        <strain evidence="3">FGSC A4 / ATCC 38163 / CBS 112.46 / NRRL 194 / M139</strain>
    </source>
</reference>
<dbReference type="RefSeq" id="XP_682098.1">
    <property type="nucleotide sequence ID" value="XM_677006.2"/>
</dbReference>